<dbReference type="Proteomes" id="UP000050783">
    <property type="component" value="Unassembled WGS sequence"/>
</dbReference>
<proteinExistence type="predicted"/>
<evidence type="ECO:0000313" key="3">
    <source>
        <dbReference type="Proteomes" id="UP000050783"/>
    </source>
</evidence>
<protein>
    <recommendedName>
        <fullName evidence="1">Transglutaminase-like domain-containing protein</fullName>
    </recommendedName>
</protein>
<evidence type="ECO:0000313" key="2">
    <source>
        <dbReference type="EMBL" id="CUH46540.1"/>
    </source>
</evidence>
<evidence type="ECO:0000259" key="1">
    <source>
        <dbReference type="SMART" id="SM00460"/>
    </source>
</evidence>
<dbReference type="Pfam" id="PF01841">
    <property type="entry name" value="Transglut_core"/>
    <property type="match status" value="1"/>
</dbReference>
<dbReference type="SUPFAM" id="SSF54001">
    <property type="entry name" value="Cysteine proteinases"/>
    <property type="match status" value="1"/>
</dbReference>
<reference evidence="2 3" key="1">
    <citation type="submission" date="2015-09" db="EMBL/GenBank/DDBJ databases">
        <authorList>
            <consortium name="Swine Surveillance"/>
        </authorList>
    </citation>
    <scope>NUCLEOTIDE SEQUENCE [LARGE SCALE GENOMIC DNA]</scope>
    <source>
        <strain evidence="2 3">CECT 4292</strain>
    </source>
</reference>
<dbReference type="InterPro" id="IPR002931">
    <property type="entry name" value="Transglutaminase-like"/>
</dbReference>
<dbReference type="PANTHER" id="PTHR33490:SF6">
    <property type="entry name" value="SLL1049 PROTEIN"/>
    <property type="match status" value="1"/>
</dbReference>
<dbReference type="OrthoDB" id="9804023at2"/>
<dbReference type="PANTHER" id="PTHR33490">
    <property type="entry name" value="BLR5614 PROTEIN-RELATED"/>
    <property type="match status" value="1"/>
</dbReference>
<dbReference type="SMART" id="SM00460">
    <property type="entry name" value="TGc"/>
    <property type="match status" value="1"/>
</dbReference>
<feature type="domain" description="Transglutaminase-like" evidence="1">
    <location>
        <begin position="157"/>
        <end position="221"/>
    </location>
</feature>
<name>A0A0N7LPY8_9RHOB</name>
<dbReference type="Pfam" id="PF08379">
    <property type="entry name" value="Bact_transglu_N"/>
    <property type="match status" value="1"/>
</dbReference>
<dbReference type="RefSeq" id="WP_058276332.1">
    <property type="nucleotide sequence ID" value="NZ_CYPU01000012.1"/>
</dbReference>
<sequence>MKLHIRHETRYDFDAPVPFGLQQLRKTPKSFRNQNILSWSTEISGGRKELIFEDFHRNTVELISFEPNTQSISLISEGVVEVEDTHGVLGRHEGSTPLWLFKRSTPKTMPGKGVADVVGALPTGEPLEQMHALSERIRTQVAYEVGSSHPGWSAEDALKAGCGVCQDHAHIFITCARQIGVPARYVSGYLMMNETELQDATHAWAEVHLDGLGWVGFDVSNGISPDDRYVRVATGLDYSQSAPVIGNIIGTAGEQLAVQLQVAQQ</sequence>
<gene>
    <name evidence="2" type="ORF">RUA4292_00706</name>
</gene>
<accession>A0A0N7LPY8</accession>
<dbReference type="InterPro" id="IPR013589">
    <property type="entry name" value="Bac_transglu_N"/>
</dbReference>
<dbReference type="AlphaFoldDB" id="A0A0N7LPY8"/>
<dbReference type="STRING" id="81569.RUM4293_00937"/>
<dbReference type="Gene3D" id="3.10.620.30">
    <property type="match status" value="1"/>
</dbReference>
<dbReference type="EMBL" id="CYPU01000012">
    <property type="protein sequence ID" value="CUH46540.1"/>
    <property type="molecule type" value="Genomic_DNA"/>
</dbReference>
<organism evidence="2 3">
    <name type="scientific">Ruegeria atlantica</name>
    <dbReference type="NCBI Taxonomy" id="81569"/>
    <lineage>
        <taxon>Bacteria</taxon>
        <taxon>Pseudomonadati</taxon>
        <taxon>Pseudomonadota</taxon>
        <taxon>Alphaproteobacteria</taxon>
        <taxon>Rhodobacterales</taxon>
        <taxon>Roseobacteraceae</taxon>
        <taxon>Ruegeria</taxon>
    </lineage>
</organism>
<dbReference type="GeneID" id="55491993"/>
<dbReference type="InterPro" id="IPR038765">
    <property type="entry name" value="Papain-like_cys_pep_sf"/>
</dbReference>